<evidence type="ECO:0000313" key="2">
    <source>
        <dbReference type="EMBL" id="SFK88952.1"/>
    </source>
</evidence>
<feature type="transmembrane region" description="Helical" evidence="1">
    <location>
        <begin position="7"/>
        <end position="29"/>
    </location>
</feature>
<evidence type="ECO:0000313" key="3">
    <source>
        <dbReference type="Proteomes" id="UP000323300"/>
    </source>
</evidence>
<dbReference type="Proteomes" id="UP000323300">
    <property type="component" value="Unassembled WGS sequence"/>
</dbReference>
<feature type="transmembrane region" description="Helical" evidence="1">
    <location>
        <begin position="106"/>
        <end position="125"/>
    </location>
</feature>
<proteinExistence type="predicted"/>
<keyword evidence="1" id="KW-0472">Membrane</keyword>
<accession>A0A1I4D5Z7</accession>
<dbReference type="RefSeq" id="WP_149762364.1">
    <property type="nucleotide sequence ID" value="NZ_BSPE01000060.1"/>
</dbReference>
<gene>
    <name evidence="2" type="ORF">SAMN04488498_11631</name>
</gene>
<feature type="transmembrane region" description="Helical" evidence="1">
    <location>
        <begin position="145"/>
        <end position="172"/>
    </location>
</feature>
<protein>
    <submittedName>
        <fullName evidence="2">Uncharacterized protein</fullName>
    </submittedName>
</protein>
<dbReference type="OrthoDB" id="8099054at2"/>
<reference evidence="2 3" key="1">
    <citation type="submission" date="2016-10" db="EMBL/GenBank/DDBJ databases">
        <authorList>
            <person name="Varghese N."/>
            <person name="Submissions S."/>
        </authorList>
    </citation>
    <scope>NUCLEOTIDE SEQUENCE [LARGE SCALE GENOMIC DNA]</scope>
    <source>
        <strain evidence="2 3">DSM 21822</strain>
    </source>
</reference>
<evidence type="ECO:0000256" key="1">
    <source>
        <dbReference type="SAM" id="Phobius"/>
    </source>
</evidence>
<keyword evidence="1" id="KW-1133">Transmembrane helix</keyword>
<organism evidence="2 3">
    <name type="scientific">Neomesorhizobium albiziae</name>
    <dbReference type="NCBI Taxonomy" id="335020"/>
    <lineage>
        <taxon>Bacteria</taxon>
        <taxon>Pseudomonadati</taxon>
        <taxon>Pseudomonadota</taxon>
        <taxon>Alphaproteobacteria</taxon>
        <taxon>Hyphomicrobiales</taxon>
        <taxon>Phyllobacteriaceae</taxon>
        <taxon>Neomesorhizobium</taxon>
    </lineage>
</organism>
<sequence>MRFLRHSYAYVLTAALLLVAMTALEHLYFRRLSGGIPALDMRFAGFSDEDVTKWLMGLGAHGREAVLVWHYLTLDMVLPVVLGLALASLIAAAGNRLPGFARLGETAKAAFAVGLVMPYVVADYAQNFAVVRMLDDPTMATPAAIALASGLNVAKFALAAVPVAVLLTLFLAGRRKR</sequence>
<dbReference type="AlphaFoldDB" id="A0A1I4D5Z7"/>
<name>A0A1I4D5Z7_9HYPH</name>
<dbReference type="EMBL" id="FOSL01000016">
    <property type="protein sequence ID" value="SFK88952.1"/>
    <property type="molecule type" value="Genomic_DNA"/>
</dbReference>
<keyword evidence="3" id="KW-1185">Reference proteome</keyword>
<feature type="transmembrane region" description="Helical" evidence="1">
    <location>
        <begin position="76"/>
        <end position="94"/>
    </location>
</feature>
<keyword evidence="1" id="KW-0812">Transmembrane</keyword>